<dbReference type="OrthoDB" id="275404at2157"/>
<evidence type="ECO:0000313" key="1">
    <source>
        <dbReference type="EMBL" id="QLG30153.1"/>
    </source>
</evidence>
<evidence type="ECO:0000313" key="2">
    <source>
        <dbReference type="Proteomes" id="UP000509750"/>
    </source>
</evidence>
<dbReference type="RefSeq" id="WP_179171727.1">
    <property type="nucleotide sequence ID" value="NZ_CP058532.1"/>
</dbReference>
<dbReference type="KEGG" id="halg:HUG10_21435"/>
<proteinExistence type="predicted"/>
<gene>
    <name evidence="1" type="ORF">HUG10_21435</name>
</gene>
<dbReference type="GeneID" id="56031454"/>
<keyword evidence="2" id="KW-1185">Reference proteome</keyword>
<name>A0A7D5H4B0_9EURY</name>
<sequence>MAVDDVPDANAATPDERLERAIYDQELDAREDIIEACPIDIYVSSINPYWGYPHKLMSYYETRPGVRDSTRQVIIDSGKRKIGNMSEIKQAARDMHAHQMIPPDPTPYTDGYDELTPESHAEELAEHYWDWYTDDIDTRLLMPIHPPFTHFVDELRHWDPGRILGFEDDPYFDYPKTAAEEERYLAGVEHFSLTYDLIDAVDGVAVGGLLSLGVHEQIAALKAVRNAVGPDSHVHALSPTPRPEMLLFLRKNPGVIDSFDLSTPETAPGGNKLPDVRFYPQIEYLFPPAHANITPIRGVASTMIALLLNFWLSPWVKEEALMEMLDEHYEWVEPEPDGQTDLDGFDNGDD</sequence>
<geneLocation type="plasmid" evidence="1 2">
    <name>unnamed3</name>
</geneLocation>
<organism evidence="1 2">
    <name type="scientific">Halorarum halophilum</name>
    <dbReference type="NCBI Taxonomy" id="2743090"/>
    <lineage>
        <taxon>Archaea</taxon>
        <taxon>Methanobacteriati</taxon>
        <taxon>Methanobacteriota</taxon>
        <taxon>Stenosarchaea group</taxon>
        <taxon>Halobacteria</taxon>
        <taxon>Halobacteriales</taxon>
        <taxon>Haloferacaceae</taxon>
        <taxon>Halorarum</taxon>
    </lineage>
</organism>
<reference evidence="1 2" key="1">
    <citation type="submission" date="2020-07" db="EMBL/GenBank/DDBJ databases">
        <title>Gai3-2, isolated from salt lake.</title>
        <authorList>
            <person name="Cui H."/>
            <person name="Shi X."/>
        </authorList>
    </citation>
    <scope>NUCLEOTIDE SEQUENCE [LARGE SCALE GENOMIC DNA]</scope>
    <source>
        <strain evidence="1 2">Gai3-2</strain>
        <plasmid evidence="1 2">unnamed3</plasmid>
    </source>
</reference>
<keyword evidence="1" id="KW-0614">Plasmid</keyword>
<dbReference type="Proteomes" id="UP000509750">
    <property type="component" value="Plasmid unnamed3"/>
</dbReference>
<dbReference type="EMBL" id="CP058532">
    <property type="protein sequence ID" value="QLG30153.1"/>
    <property type="molecule type" value="Genomic_DNA"/>
</dbReference>
<accession>A0A7D5H4B0</accession>
<dbReference type="AlphaFoldDB" id="A0A7D5H4B0"/>
<protein>
    <submittedName>
        <fullName evidence="1">Uncharacterized protein</fullName>
    </submittedName>
</protein>